<dbReference type="AlphaFoldDB" id="A0A858RNF8"/>
<dbReference type="CDD" id="cd18791">
    <property type="entry name" value="SF2_C_RHA"/>
    <property type="match status" value="1"/>
</dbReference>
<dbReference type="Gene3D" id="1.20.120.1080">
    <property type="match status" value="1"/>
</dbReference>
<dbReference type="Pfam" id="PF00270">
    <property type="entry name" value="DEAD"/>
    <property type="match status" value="1"/>
</dbReference>
<dbReference type="Proteomes" id="UP000501812">
    <property type="component" value="Chromosome"/>
</dbReference>
<dbReference type="EMBL" id="CP051774">
    <property type="protein sequence ID" value="QJE98956.1"/>
    <property type="molecule type" value="Genomic_DNA"/>
</dbReference>
<evidence type="ECO:0000313" key="8">
    <source>
        <dbReference type="Proteomes" id="UP000501812"/>
    </source>
</evidence>
<dbReference type="SMART" id="SM00847">
    <property type="entry name" value="HA2"/>
    <property type="match status" value="1"/>
</dbReference>
<keyword evidence="4" id="KW-0067">ATP-binding</keyword>
<dbReference type="PIRSF" id="PIRSF005496">
    <property type="entry name" value="ATP_hel_hrpB"/>
    <property type="match status" value="1"/>
</dbReference>
<dbReference type="InterPro" id="IPR027417">
    <property type="entry name" value="P-loop_NTPase"/>
</dbReference>
<dbReference type="SUPFAM" id="SSF52540">
    <property type="entry name" value="P-loop containing nucleoside triphosphate hydrolases"/>
    <property type="match status" value="1"/>
</dbReference>
<dbReference type="Gene3D" id="3.40.50.300">
    <property type="entry name" value="P-loop containing nucleotide triphosphate hydrolases"/>
    <property type="match status" value="2"/>
</dbReference>
<evidence type="ECO:0000256" key="1">
    <source>
        <dbReference type="ARBA" id="ARBA00022741"/>
    </source>
</evidence>
<dbReference type="InterPro" id="IPR049614">
    <property type="entry name" value="HrpB_DEXH"/>
</dbReference>
<dbReference type="Pfam" id="PF00271">
    <property type="entry name" value="Helicase_C"/>
    <property type="match status" value="1"/>
</dbReference>
<dbReference type="InterPro" id="IPR007502">
    <property type="entry name" value="Helicase-assoc_dom"/>
</dbReference>
<proteinExistence type="predicted"/>
<keyword evidence="2" id="KW-0378">Hydrolase</keyword>
<evidence type="ECO:0000256" key="4">
    <source>
        <dbReference type="ARBA" id="ARBA00022840"/>
    </source>
</evidence>
<feature type="domain" description="Helicase C-terminal" evidence="6">
    <location>
        <begin position="220"/>
        <end position="393"/>
    </location>
</feature>
<dbReference type="PROSITE" id="PS51192">
    <property type="entry name" value="HELICASE_ATP_BIND_1"/>
    <property type="match status" value="1"/>
</dbReference>
<dbReference type="KEGG" id="luo:HHL09_25315"/>
<dbReference type="InterPro" id="IPR048333">
    <property type="entry name" value="HA2_WH"/>
</dbReference>
<dbReference type="PROSITE" id="PS51194">
    <property type="entry name" value="HELICASE_CTER"/>
    <property type="match status" value="1"/>
</dbReference>
<keyword evidence="3 7" id="KW-0347">Helicase</keyword>
<dbReference type="Pfam" id="PF04408">
    <property type="entry name" value="WHD_HA2"/>
    <property type="match status" value="1"/>
</dbReference>
<name>A0A858RNF8_9BACT</name>
<reference evidence="7 8" key="1">
    <citation type="submission" date="2020-04" db="EMBL/GenBank/DDBJ databases">
        <title>Luteolibacter sp. G-1-1-1 isolated from soil.</title>
        <authorList>
            <person name="Dahal R.H."/>
        </authorList>
    </citation>
    <scope>NUCLEOTIDE SEQUENCE [LARGE SCALE GENOMIC DNA]</scope>
    <source>
        <strain evidence="7 8">G-1-1-1</strain>
    </source>
</reference>
<evidence type="ECO:0000259" key="5">
    <source>
        <dbReference type="PROSITE" id="PS51192"/>
    </source>
</evidence>
<dbReference type="Pfam" id="PF21010">
    <property type="entry name" value="HA2_C"/>
    <property type="match status" value="1"/>
</dbReference>
<keyword evidence="8" id="KW-1185">Reference proteome</keyword>
<gene>
    <name evidence="7" type="primary">hrpB</name>
    <name evidence="7" type="ORF">HHL09_25315</name>
</gene>
<dbReference type="InterPro" id="IPR011545">
    <property type="entry name" value="DEAD/DEAH_box_helicase_dom"/>
</dbReference>
<evidence type="ECO:0000313" key="7">
    <source>
        <dbReference type="EMBL" id="QJE98956.1"/>
    </source>
</evidence>
<evidence type="ECO:0000259" key="6">
    <source>
        <dbReference type="PROSITE" id="PS51194"/>
    </source>
</evidence>
<evidence type="ECO:0000256" key="3">
    <source>
        <dbReference type="ARBA" id="ARBA00022806"/>
    </source>
</evidence>
<dbReference type="PANTHER" id="PTHR43519:SF1">
    <property type="entry name" value="ATP-DEPENDENT RNA HELICASE HRPB"/>
    <property type="match status" value="1"/>
</dbReference>
<keyword evidence="1" id="KW-0547">Nucleotide-binding</keyword>
<dbReference type="GO" id="GO:0003676">
    <property type="term" value="F:nucleic acid binding"/>
    <property type="evidence" value="ECO:0007669"/>
    <property type="project" value="InterPro"/>
</dbReference>
<dbReference type="GO" id="GO:0016787">
    <property type="term" value="F:hydrolase activity"/>
    <property type="evidence" value="ECO:0007669"/>
    <property type="project" value="UniProtKB-KW"/>
</dbReference>
<dbReference type="InterPro" id="IPR014001">
    <property type="entry name" value="Helicase_ATP-bd"/>
</dbReference>
<dbReference type="InterPro" id="IPR010225">
    <property type="entry name" value="HrpB"/>
</dbReference>
<dbReference type="Pfam" id="PF08482">
    <property type="entry name" value="HrpB_C"/>
    <property type="match status" value="1"/>
</dbReference>
<evidence type="ECO:0000256" key="2">
    <source>
        <dbReference type="ARBA" id="ARBA00022801"/>
    </source>
</evidence>
<dbReference type="InterPro" id="IPR001650">
    <property type="entry name" value="Helicase_C-like"/>
</dbReference>
<dbReference type="InterPro" id="IPR013689">
    <property type="entry name" value="RNA_helicase_ATP-dep_HrpB_C"/>
</dbReference>
<dbReference type="GO" id="GO:0005524">
    <property type="term" value="F:ATP binding"/>
    <property type="evidence" value="ECO:0007669"/>
    <property type="project" value="UniProtKB-KW"/>
</dbReference>
<feature type="domain" description="Helicase ATP-binding" evidence="5">
    <location>
        <begin position="29"/>
        <end position="191"/>
    </location>
</feature>
<sequence>MAIFIRLLGRYRVGVRLPVHEIEEDLKAAVASGQQDRILLKAPTGSGKSTAVPGMLMDAGFSGRILVIEPRRMAARLLAGWVAKLRGSSLGGEVGYAVRFDTKYGRDTRLIYMTDGVFQRWLQEDPELSGVGAVVFDEFHERRLAVDVALGRCLDLQETSRPDLRIMVMSATLETRGLADYLAPVKMLEAGGRTFPIEVAYRPERPKVNDRRGGPVVETPVWERIATVAKEALSLPDAGDVLCFLPGMHEIRKTVETLENSSFARDRDIFPLHGGLPPAAQEAAVSPGKRPKIIVSTNVAETSLTIEGVRTVIDAGLAREASFDPRRGIDTLLIRKISRASAEQRAGRAGRTGPGRAFRLWSESEHARREGFDAPEVRRVDLAEVVLLLKAAGISEVRDFRWLDAPLEESLVRAESLLHDLGALDAHGVLTDEGRSMAALPLEPRYARLMLAGAEQGCVAEMAFIAAAVQGEGIFVSKRGGIGRKDFVFDGDGSDFEAEWRAFDSAAGMDFDARRCAPLGIHGRGAREIAQGFDRLHRLALQRGWPWEGVDFAKRREAVGRAMLASFSDRLAVRFGDATLACRVVGKRKGKLDDESAAKKAAAFVAAEITEVEGREVTVQLRRATAIDPAWLKELFPEDFTFSDGASYDEPRRRVVAKKETRFRDLVLESKESDHGVNLDAAAEILAAKVLSGELVLKNWDAAVDQWCARLSCLGNWMPELELPGWSDEDRAAAVAQICHGALGYKDIKERQVWPVLREWLSAPQRAALDSYAPERITLANGQNPKITYEIGKDPWIALRWKDLFGVWATPAIANGRAPLLVHILAPNQRPWQMTKDLSSFWANGYLQMKKDLAGRYPKHPWPDDPKAWLAAGGGKR</sequence>
<dbReference type="PANTHER" id="PTHR43519">
    <property type="entry name" value="ATP-DEPENDENT RNA HELICASE HRPB"/>
    <property type="match status" value="1"/>
</dbReference>
<organism evidence="7 8">
    <name type="scientific">Luteolibacter luteus</name>
    <dbReference type="NCBI Taxonomy" id="2728835"/>
    <lineage>
        <taxon>Bacteria</taxon>
        <taxon>Pseudomonadati</taxon>
        <taxon>Verrucomicrobiota</taxon>
        <taxon>Verrucomicrobiia</taxon>
        <taxon>Verrucomicrobiales</taxon>
        <taxon>Verrucomicrobiaceae</taxon>
        <taxon>Luteolibacter</taxon>
    </lineage>
</organism>
<dbReference type="CDD" id="cd17990">
    <property type="entry name" value="DEXHc_HrpB"/>
    <property type="match status" value="1"/>
</dbReference>
<dbReference type="GO" id="GO:0004386">
    <property type="term" value="F:helicase activity"/>
    <property type="evidence" value="ECO:0007669"/>
    <property type="project" value="UniProtKB-KW"/>
</dbReference>
<protein>
    <submittedName>
        <fullName evidence="7">ATP-dependent helicase HrpB</fullName>
    </submittedName>
</protein>
<dbReference type="SMART" id="SM00487">
    <property type="entry name" value="DEXDc"/>
    <property type="match status" value="1"/>
</dbReference>
<dbReference type="NCBIfam" id="TIGR01970">
    <property type="entry name" value="DEAH_box_HrpB"/>
    <property type="match status" value="1"/>
</dbReference>
<accession>A0A858RNF8</accession>
<dbReference type="SMART" id="SM00490">
    <property type="entry name" value="HELICc"/>
    <property type="match status" value="1"/>
</dbReference>